<dbReference type="AlphaFoldDB" id="A0A2W4WLL4"/>
<comment type="caution">
    <text evidence="1">The sequence shown here is derived from an EMBL/GenBank/DDBJ whole genome shotgun (WGS) entry which is preliminary data.</text>
</comment>
<reference evidence="2" key="1">
    <citation type="submission" date="2018-04" db="EMBL/GenBank/DDBJ databases">
        <authorList>
            <person name="Cornet L."/>
        </authorList>
    </citation>
    <scope>NUCLEOTIDE SEQUENCE [LARGE SCALE GENOMIC DNA]</scope>
</reference>
<proteinExistence type="predicted"/>
<dbReference type="EMBL" id="QBMN01000043">
    <property type="protein sequence ID" value="PZO42769.1"/>
    <property type="molecule type" value="Genomic_DNA"/>
</dbReference>
<evidence type="ECO:0000313" key="2">
    <source>
        <dbReference type="Proteomes" id="UP000249081"/>
    </source>
</evidence>
<organism evidence="1 2">
    <name type="scientific">Shackletoniella antarctica</name>
    <dbReference type="NCBI Taxonomy" id="268115"/>
    <lineage>
        <taxon>Bacteria</taxon>
        <taxon>Bacillati</taxon>
        <taxon>Cyanobacteriota</taxon>
        <taxon>Cyanophyceae</taxon>
        <taxon>Oculatellales</taxon>
        <taxon>Oculatellaceae</taxon>
        <taxon>Shackletoniella</taxon>
    </lineage>
</organism>
<sequence>MAPVEFDQAIALRYPRRSLHRAERAFRCSPFRLDLLGNMRSHSISIRQVCGQSGIKSRYSRRPLAELQAENEMMWLIAVGLLRREVDGQGLTDSFRLTPMGRQAFDSLSPLTPAQYRPTLGDHLYNAWCRWMRSPSWWHG</sequence>
<accession>A0A2W4WLL4</accession>
<dbReference type="InterPro" id="IPR054651">
    <property type="entry name" value="Npun_F0494-like"/>
</dbReference>
<dbReference type="Proteomes" id="UP000249081">
    <property type="component" value="Unassembled WGS sequence"/>
</dbReference>
<evidence type="ECO:0000313" key="1">
    <source>
        <dbReference type="EMBL" id="PZO42769.1"/>
    </source>
</evidence>
<reference evidence="1 2" key="2">
    <citation type="submission" date="2018-06" db="EMBL/GenBank/DDBJ databases">
        <title>Metagenomic assembly of (sub)arctic Cyanobacteria and their associated microbiome from non-axenic cultures.</title>
        <authorList>
            <person name="Baurain D."/>
        </authorList>
    </citation>
    <scope>NUCLEOTIDE SEQUENCE [LARGE SCALE GENOMIC DNA]</scope>
    <source>
        <strain evidence="1">ULC041bin1</strain>
    </source>
</reference>
<gene>
    <name evidence="1" type="ORF">DCF17_08020</name>
</gene>
<dbReference type="NCBIfam" id="NF045586">
    <property type="entry name" value="Npun_F0494_fam"/>
    <property type="match status" value="1"/>
</dbReference>
<protein>
    <submittedName>
        <fullName evidence="1">Uncharacterized protein</fullName>
    </submittedName>
</protein>
<name>A0A2W4WLL4_9CYAN</name>